<proteinExistence type="inferred from homology"/>
<accession>A0ABZ0PP92</accession>
<dbReference type="PANTHER" id="PTHR42928:SF5">
    <property type="entry name" value="BLR1237 PROTEIN"/>
    <property type="match status" value="1"/>
</dbReference>
<dbReference type="RefSeq" id="WP_318651486.1">
    <property type="nucleotide sequence ID" value="NZ_CP137852.1"/>
</dbReference>
<evidence type="ECO:0000313" key="2">
    <source>
        <dbReference type="EMBL" id="WPB87534.1"/>
    </source>
</evidence>
<dbReference type="InterPro" id="IPR042100">
    <property type="entry name" value="Bug_dom1"/>
</dbReference>
<dbReference type="Gene3D" id="3.40.190.150">
    <property type="entry name" value="Bordetella uptake gene, domain 1"/>
    <property type="match status" value="1"/>
</dbReference>
<protein>
    <submittedName>
        <fullName evidence="2">Tripartite tricarboxylate transporter substrate binding protein</fullName>
    </submittedName>
</protein>
<dbReference type="PANTHER" id="PTHR42928">
    <property type="entry name" value="TRICARBOXYLATE-BINDING PROTEIN"/>
    <property type="match status" value="1"/>
</dbReference>
<dbReference type="PIRSF" id="PIRSF017082">
    <property type="entry name" value="YflP"/>
    <property type="match status" value="1"/>
</dbReference>
<keyword evidence="3" id="KW-1185">Reference proteome</keyword>
<sequence length="331" mass="34859">MTDRTHGVKRRALLAGGASLGLARQAAAQPAANWPDKPWRVLVGGAPGGASDIFMRILEPSLRESLAHGFWLDNRPGAGGMLAAEIAAQAPADGYNFFINHIASNGIGPHLHRRAGFEPNRDLTGVARIASMPNCLITLPSRGFNSVSDLVAFLRANPRAGTFGSAGVGTSSHLSGVMFGQRIGVELTHIPYRGTAPNMQAVLSGEILFAIDNAPASAQQVRAGMLKALAVSSATRWSQLPDLPTMQEAGIADFDVSSWYGLVAPSATARPVIEKLSGAILRALADPATIQRLREFGADPWPLGPAEYNAFMRAEEAKWGPIVRAAGATAN</sequence>
<dbReference type="Proteomes" id="UP001305521">
    <property type="component" value="Chromosome"/>
</dbReference>
<dbReference type="SUPFAM" id="SSF53850">
    <property type="entry name" value="Periplasmic binding protein-like II"/>
    <property type="match status" value="1"/>
</dbReference>
<name>A0ABZ0PP92_9PROT</name>
<dbReference type="EMBL" id="CP137852">
    <property type="protein sequence ID" value="WPB87534.1"/>
    <property type="molecule type" value="Genomic_DNA"/>
</dbReference>
<dbReference type="Gene3D" id="3.40.190.10">
    <property type="entry name" value="Periplasmic binding protein-like II"/>
    <property type="match status" value="1"/>
</dbReference>
<reference evidence="2 3" key="1">
    <citation type="submission" date="2023-11" db="EMBL/GenBank/DDBJ databases">
        <title>Arctic aerobic anoxygenic photoheterotroph Sediminicoccus rosea KRV36 adapts its photosynthesis to long days of polar summer.</title>
        <authorList>
            <person name="Tomasch J."/>
            <person name="Kopejtka K."/>
            <person name="Bily T."/>
            <person name="Gardiner A.T."/>
            <person name="Gardian Z."/>
            <person name="Shivaramu S."/>
            <person name="Koblizek M."/>
            <person name="Engelhardt F."/>
            <person name="Kaftan D."/>
        </authorList>
    </citation>
    <scope>NUCLEOTIDE SEQUENCE [LARGE SCALE GENOMIC DNA]</scope>
    <source>
        <strain evidence="2 3">R-30</strain>
    </source>
</reference>
<evidence type="ECO:0000256" key="1">
    <source>
        <dbReference type="ARBA" id="ARBA00006987"/>
    </source>
</evidence>
<dbReference type="Pfam" id="PF03401">
    <property type="entry name" value="TctC"/>
    <property type="match status" value="1"/>
</dbReference>
<evidence type="ECO:0000313" key="3">
    <source>
        <dbReference type="Proteomes" id="UP001305521"/>
    </source>
</evidence>
<comment type="similarity">
    <text evidence="1">Belongs to the UPF0065 (bug) family.</text>
</comment>
<organism evidence="2 3">
    <name type="scientific">Sediminicoccus rosea</name>
    <dbReference type="NCBI Taxonomy" id="1225128"/>
    <lineage>
        <taxon>Bacteria</taxon>
        <taxon>Pseudomonadati</taxon>
        <taxon>Pseudomonadota</taxon>
        <taxon>Alphaproteobacteria</taxon>
        <taxon>Acetobacterales</taxon>
        <taxon>Roseomonadaceae</taxon>
        <taxon>Sediminicoccus</taxon>
    </lineage>
</organism>
<dbReference type="InterPro" id="IPR005064">
    <property type="entry name" value="BUG"/>
</dbReference>
<dbReference type="CDD" id="cd07012">
    <property type="entry name" value="PBP2_Bug_TTT"/>
    <property type="match status" value="1"/>
</dbReference>
<gene>
    <name evidence="2" type="ORF">R9Z33_11795</name>
</gene>